<keyword evidence="1" id="KW-0694">RNA-binding</keyword>
<feature type="compositionally biased region" description="Acidic residues" evidence="2">
    <location>
        <begin position="43"/>
        <end position="54"/>
    </location>
</feature>
<dbReference type="FunCoup" id="D2VQ90">
    <property type="interactions" value="547"/>
</dbReference>
<evidence type="ECO:0000256" key="1">
    <source>
        <dbReference type="RuleBase" id="RU364032"/>
    </source>
</evidence>
<comment type="subcellular location">
    <subcellularLocation>
        <location evidence="1">Nucleus</location>
        <location evidence="1">Nucleolus</location>
    </subcellularLocation>
</comment>
<dbReference type="RefSeq" id="XP_002673812.1">
    <property type="nucleotide sequence ID" value="XM_002673766.1"/>
</dbReference>
<dbReference type="InterPro" id="IPR005554">
    <property type="entry name" value="NOL6/Upt22"/>
</dbReference>
<evidence type="ECO:0000313" key="8">
    <source>
        <dbReference type="Proteomes" id="UP000006671"/>
    </source>
</evidence>
<dbReference type="Pfam" id="PF17407">
    <property type="entry name" value="Nrap_D6"/>
    <property type="match status" value="1"/>
</dbReference>
<reference evidence="7 8" key="1">
    <citation type="journal article" date="2010" name="Cell">
        <title>The genome of Naegleria gruberi illuminates early eukaryotic versatility.</title>
        <authorList>
            <person name="Fritz-Laylin L.K."/>
            <person name="Prochnik S.E."/>
            <person name="Ginger M.L."/>
            <person name="Dacks J.B."/>
            <person name="Carpenter M.L."/>
            <person name="Field M.C."/>
            <person name="Kuo A."/>
            <person name="Paredez A."/>
            <person name="Chapman J."/>
            <person name="Pham J."/>
            <person name="Shu S."/>
            <person name="Neupane R."/>
            <person name="Cipriano M."/>
            <person name="Mancuso J."/>
            <person name="Tu H."/>
            <person name="Salamov A."/>
            <person name="Lindquist E."/>
            <person name="Shapiro H."/>
            <person name="Lucas S."/>
            <person name="Grigoriev I.V."/>
            <person name="Cande W.Z."/>
            <person name="Fulton C."/>
            <person name="Rokhsar D.S."/>
            <person name="Dawson S.C."/>
        </authorList>
    </citation>
    <scope>NUCLEOTIDE SEQUENCE [LARGE SCALE GENOMIC DNA]</scope>
    <source>
        <strain evidence="7 8">NEG-M</strain>
    </source>
</reference>
<dbReference type="Gene3D" id="1.10.1410.10">
    <property type="match status" value="1"/>
</dbReference>
<dbReference type="AlphaFoldDB" id="D2VQ90"/>
<feature type="domain" description="Nrap protein" evidence="4">
    <location>
        <begin position="367"/>
        <end position="516"/>
    </location>
</feature>
<feature type="domain" description="Nrap protein" evidence="5">
    <location>
        <begin position="524"/>
        <end position="677"/>
    </location>
</feature>
<dbReference type="Pfam" id="PF17404">
    <property type="entry name" value="Nrap_D3"/>
    <property type="match status" value="1"/>
</dbReference>
<evidence type="ECO:0000259" key="6">
    <source>
        <dbReference type="Pfam" id="PF17407"/>
    </source>
</evidence>
<dbReference type="GeneID" id="8855938"/>
<dbReference type="KEGG" id="ngr:NAEGRDRAFT_51361"/>
<keyword evidence="1" id="KW-0539">Nucleus</keyword>
<feature type="region of interest" description="Disordered" evidence="2">
    <location>
        <begin position="806"/>
        <end position="880"/>
    </location>
</feature>
<evidence type="ECO:0000259" key="4">
    <source>
        <dbReference type="Pfam" id="PF17405"/>
    </source>
</evidence>
<dbReference type="GO" id="GO:0032545">
    <property type="term" value="C:CURI complex"/>
    <property type="evidence" value="ECO:0007669"/>
    <property type="project" value="TreeGrafter"/>
</dbReference>
<proteinExistence type="inferred from homology"/>
<evidence type="ECO:0000259" key="3">
    <source>
        <dbReference type="Pfam" id="PF17404"/>
    </source>
</evidence>
<dbReference type="InterPro" id="IPR035368">
    <property type="entry name" value="Nrap_D3"/>
</dbReference>
<protein>
    <submittedName>
        <fullName evidence="7">Predicted protein</fullName>
    </submittedName>
</protein>
<dbReference type="PANTHER" id="PTHR17972">
    <property type="entry name" value="NUCLEOLAR RNA-ASSOCIATED PROTEIN"/>
    <property type="match status" value="1"/>
</dbReference>
<dbReference type="Pfam" id="PF17405">
    <property type="entry name" value="Nrap_D4"/>
    <property type="match status" value="1"/>
</dbReference>
<dbReference type="InterPro" id="IPR035369">
    <property type="entry name" value="Nrap_D4"/>
</dbReference>
<dbReference type="VEuPathDB" id="AmoebaDB:NAEGRDRAFT_51361"/>
<dbReference type="PANTHER" id="PTHR17972:SF0">
    <property type="entry name" value="NUCLEOLAR PROTEIN 6"/>
    <property type="match status" value="1"/>
</dbReference>
<dbReference type="OrthoDB" id="10251401at2759"/>
<dbReference type="GO" id="GO:0006364">
    <property type="term" value="P:rRNA processing"/>
    <property type="evidence" value="ECO:0007669"/>
    <property type="project" value="TreeGrafter"/>
</dbReference>
<dbReference type="Pfam" id="PF17406">
    <property type="entry name" value="Nrap_D5"/>
    <property type="match status" value="1"/>
</dbReference>
<feature type="domain" description="Nrap protein" evidence="3">
    <location>
        <begin position="220"/>
        <end position="347"/>
    </location>
</feature>
<feature type="compositionally biased region" description="Acidic residues" evidence="2">
    <location>
        <begin position="13"/>
        <end position="36"/>
    </location>
</feature>
<feature type="compositionally biased region" description="Basic residues" evidence="2">
    <location>
        <begin position="870"/>
        <end position="880"/>
    </location>
</feature>
<name>D2VQ90_NAEGR</name>
<feature type="compositionally biased region" description="Low complexity" evidence="2">
    <location>
        <begin position="820"/>
        <end position="833"/>
    </location>
</feature>
<comment type="similarity">
    <text evidence="1">Belongs to the NRAP family.</text>
</comment>
<accession>D2VQ90</accession>
<evidence type="ECO:0000256" key="2">
    <source>
        <dbReference type="SAM" id="MobiDB-lite"/>
    </source>
</evidence>
<dbReference type="InterPro" id="IPR035370">
    <property type="entry name" value="Nrap_D5"/>
</dbReference>
<dbReference type="Gene3D" id="3.30.70.3030">
    <property type="match status" value="1"/>
</dbReference>
<dbReference type="GO" id="GO:0006409">
    <property type="term" value="P:tRNA export from nucleus"/>
    <property type="evidence" value="ECO:0007669"/>
    <property type="project" value="TreeGrafter"/>
</dbReference>
<dbReference type="EMBL" id="GG738888">
    <property type="protein sequence ID" value="EFC41068.1"/>
    <property type="molecule type" value="Genomic_DNA"/>
</dbReference>
<dbReference type="InterPro" id="IPR035371">
    <property type="entry name" value="Nrap_D6"/>
</dbReference>
<organism evidence="8">
    <name type="scientific">Naegleria gruberi</name>
    <name type="common">Amoeba</name>
    <dbReference type="NCBI Taxonomy" id="5762"/>
    <lineage>
        <taxon>Eukaryota</taxon>
        <taxon>Discoba</taxon>
        <taxon>Heterolobosea</taxon>
        <taxon>Tetramitia</taxon>
        <taxon>Eutetramitia</taxon>
        <taxon>Vahlkampfiidae</taxon>
        <taxon>Naegleria</taxon>
    </lineage>
</organism>
<feature type="region of interest" description="Disordered" evidence="2">
    <location>
        <begin position="1"/>
        <end position="54"/>
    </location>
</feature>
<evidence type="ECO:0000259" key="5">
    <source>
        <dbReference type="Pfam" id="PF17406"/>
    </source>
</evidence>
<dbReference type="GO" id="GO:0003723">
    <property type="term" value="F:RNA binding"/>
    <property type="evidence" value="ECO:0007669"/>
    <property type="project" value="UniProtKB-KW"/>
</dbReference>
<feature type="domain" description="Nrap protein" evidence="6">
    <location>
        <begin position="696"/>
        <end position="798"/>
    </location>
</feature>
<dbReference type="OMA" id="RWIDIVC"/>
<keyword evidence="8" id="KW-1185">Reference proteome</keyword>
<dbReference type="eggNOG" id="KOG2054">
    <property type="taxonomic scope" value="Eukaryota"/>
</dbReference>
<dbReference type="GO" id="GO:0034456">
    <property type="term" value="C:UTP-C complex"/>
    <property type="evidence" value="ECO:0007669"/>
    <property type="project" value="TreeGrafter"/>
</dbReference>
<sequence length="880" mass="100950">MSDDYLSSLGTKDEEEETNIEEDVVEEEQVTQDDDDGFKPAEMLDEEFGGEDSGLTDEEKIRIMREQMGDEYVIDDKKQEKRSHFTQEEIRNLTDTKNLFQSPLFRFSFIKISDKVQKLQCNAPQNIAIVGSYLLRTIAKPYKNIDISVVMPKPVDPVFTKAFDLVLLDADGDFNIFNRVTKNAWREIQSEANNTLAYMKDEKSTQGVELLFLTKHNFWYKFDAILSVKIPTSFKNDGEKSTSQLISSTLVQALDERVKYLRIVESNDDTVFVGLILKKKWFEPVTVGPSPLNKEKTEEFKTFWGKKTTTKDFNGTLHVCTEWTIKDTECSVKLLESVCSYILQKHLDKNIECTVSASDVYSILKTNKKESEEINAKVTHAFSRLEEIIMETDINLVVENISVISPEYYNVSVSSPSVSSPILTVLQFRSNARWPDDVEALDRLKQLIYLKYSETLQMKTVPTRRWIDIVCEGFTFRVVIFVSKEINIIKRSGQALNPNVHELEKTLTVLPLHYKYSGIFKSNHKEYSETVRLAKSWVNTHFMSDYLEDAVVELMCMHIFTDPNSPYRAPKTAICGFFRFLNLICTHSWFDTPLFVNTSTEDEENVQKEFAKCLNTYEDLDEKPSMYIVASYNMDYVWTRKNPPAIIVHRMIQFAMNTEIELIEYLQTSNTELPSLFVSTDMDSYDLIIHLKQNIDRKLPTGFNPYDLLYSDLKQRFSRFGLIFKDCNNTMITMAINPEVLSAKQSSISNTYCMKPAPNVANSTTGTDKKKSGLMLELNIPQLMFEIKTMGEGIISKVEVNQESPLAPFSTEIQPPSIVTPTTTTNNNNNQRTTTRDEKTTLTDKKNGASNKRKKGQSEDITNDDGPSTKKVKQSMKKKK</sequence>
<dbReference type="InParanoid" id="D2VQ90"/>
<dbReference type="GO" id="GO:0032040">
    <property type="term" value="C:small-subunit processome"/>
    <property type="evidence" value="ECO:0007669"/>
    <property type="project" value="TreeGrafter"/>
</dbReference>
<gene>
    <name evidence="7" type="ORF">NAEGRDRAFT_51361</name>
</gene>
<dbReference type="STRING" id="5762.D2VQ90"/>
<dbReference type="Proteomes" id="UP000006671">
    <property type="component" value="Unassembled WGS sequence"/>
</dbReference>
<feature type="compositionally biased region" description="Basic and acidic residues" evidence="2">
    <location>
        <begin position="834"/>
        <end position="847"/>
    </location>
</feature>
<evidence type="ECO:0000313" key="7">
    <source>
        <dbReference type="EMBL" id="EFC41068.1"/>
    </source>
</evidence>